<evidence type="ECO:0000313" key="3">
    <source>
        <dbReference type="Proteomes" id="UP000067708"/>
    </source>
</evidence>
<evidence type="ECO:0008006" key="4">
    <source>
        <dbReference type="Google" id="ProtNLM"/>
    </source>
</evidence>
<name>A0A060JBE7_9MICO</name>
<dbReference type="InterPro" id="IPR049790">
    <property type="entry name" value="Rv3655c/TadE"/>
</dbReference>
<dbReference type="STRING" id="529884.Rhola_00003240"/>
<gene>
    <name evidence="2" type="ORF">Rhola_00003240</name>
</gene>
<dbReference type="KEGG" id="rla:Rhola_00003240"/>
<keyword evidence="3" id="KW-1185">Reference proteome</keyword>
<organism evidence="2 3">
    <name type="scientific">Rhodoluna lacicola</name>
    <dbReference type="NCBI Taxonomy" id="529884"/>
    <lineage>
        <taxon>Bacteria</taxon>
        <taxon>Bacillati</taxon>
        <taxon>Actinomycetota</taxon>
        <taxon>Actinomycetes</taxon>
        <taxon>Micrococcales</taxon>
        <taxon>Microbacteriaceae</taxon>
        <taxon>Luna cluster</taxon>
        <taxon>Luna-1 subcluster</taxon>
        <taxon>Rhodoluna</taxon>
    </lineage>
</organism>
<dbReference type="AlphaFoldDB" id="A0A060JBE7"/>
<dbReference type="Proteomes" id="UP000067708">
    <property type="component" value="Chromosome"/>
</dbReference>
<protein>
    <recommendedName>
        <fullName evidence="4">TadE-like protein</fullName>
    </recommendedName>
</protein>
<dbReference type="EMBL" id="CP007490">
    <property type="protein sequence ID" value="AIC47146.1"/>
    <property type="molecule type" value="Genomic_DNA"/>
</dbReference>
<reference evidence="2 3" key="1">
    <citation type="journal article" date="2014" name="Int. J. Syst. Evol. Microbiol.">
        <title>Rhodoluna lacicola gen. nov., sp. nov., a planktonic freshwater bacterium with stream-lined genome.</title>
        <authorList>
            <person name="Hahn M."/>
            <person name="Schmidt J."/>
            <person name="Taipale S.J."/>
            <person name="Doolittle W.F."/>
            <person name="Koll U."/>
        </authorList>
    </citation>
    <scope>NUCLEOTIDE SEQUENCE [LARGE SCALE GENOMIC DNA]</scope>
    <source>
        <strain evidence="2 3">MWH-Ta8</strain>
    </source>
</reference>
<dbReference type="HOGENOM" id="CLU_1947148_0_0_11"/>
<dbReference type="NCBIfam" id="NF041390">
    <property type="entry name" value="TadE_Rv3655c"/>
    <property type="match status" value="1"/>
</dbReference>
<dbReference type="RefSeq" id="WP_051636173.1">
    <property type="nucleotide sequence ID" value="NZ_CP007490.1"/>
</dbReference>
<evidence type="ECO:0000256" key="1">
    <source>
        <dbReference type="SAM" id="Phobius"/>
    </source>
</evidence>
<proteinExistence type="predicted"/>
<keyword evidence="1" id="KW-0812">Transmembrane</keyword>
<accession>A0A060JBE7</accession>
<evidence type="ECO:0000313" key="2">
    <source>
        <dbReference type="EMBL" id="AIC47146.1"/>
    </source>
</evidence>
<feature type="transmembrane region" description="Helical" evidence="1">
    <location>
        <begin position="20"/>
        <end position="44"/>
    </location>
</feature>
<keyword evidence="1" id="KW-0472">Membrane</keyword>
<keyword evidence="1" id="KW-1133">Transmembrane helix</keyword>
<sequence length="129" mass="14059">MVMLQRRISFSRFKSQQGSVTAELAMALPAVSLVIAVTLGAFALQIERMKLVDVAAMAARAIARGEAEDEVRRLISESVGSASPREIEFELETSENLTCVILAQSFELPGLTGQLFELVENQCARKMGL</sequence>